<name>A0A2P6NCB0_9EUKA</name>
<accession>A0A2P6NCB0</accession>
<proteinExistence type="predicted"/>
<protein>
    <recommendedName>
        <fullName evidence="3">Right handed beta helix domain-containing protein</fullName>
    </recommendedName>
</protein>
<evidence type="ECO:0000313" key="1">
    <source>
        <dbReference type="EMBL" id="PRP81562.1"/>
    </source>
</evidence>
<dbReference type="Proteomes" id="UP000241769">
    <property type="component" value="Unassembled WGS sequence"/>
</dbReference>
<evidence type="ECO:0000313" key="2">
    <source>
        <dbReference type="Proteomes" id="UP000241769"/>
    </source>
</evidence>
<dbReference type="InParanoid" id="A0A2P6NCB0"/>
<keyword evidence="2" id="KW-1185">Reference proteome</keyword>
<dbReference type="EMBL" id="MDYQ01000121">
    <property type="protein sequence ID" value="PRP81562.1"/>
    <property type="molecule type" value="Genomic_DNA"/>
</dbReference>
<comment type="caution">
    <text evidence="1">The sequence shown here is derived from an EMBL/GenBank/DDBJ whole genome shotgun (WGS) entry which is preliminary data.</text>
</comment>
<sequence>MGSDWLSLASHPHGYHFQNKLRSSRNDFCIMFEATRPLISLRFSIHPDMISIARRHIQGGSCLSGRYLSCLLRKSPLIPLNAPLVLPFASVGLVIRFSNSSSLQSSVDDASLSSGSHTLVFRSVAFSTHCVRSVSISNITFSNYNTTTTTECIDISKASSLSLSDVQFYNIGTNITSCNVISTNTSDMSISLFGCALSDSQINDLVNSILSSNLTLAVENCTFNDNGGMYRFGRYFYAQRIVYRYIHLTSSRFFHNHGFNLIGQALSLVVTDCDFVGAYSVNSSDSLPLTALSPVNIIHDCRFYDTGSAVIGGSPNYDMYVEVYNCSFRGGSNSPAVDVGYYAGNAVMTLNLSSSTFDGYRPPAGYSTVNVRGISVADIQDCHIDRTIGGGIMHVAKPYGNSRLSISRTFVHTSPSGDTTPVNGLTPAAAAVLIFNQPAVKMSDVMIYADDPMRAIVASVAIQFNNASTFNSSYSINIVSPGSNVNLLTLSQLTSDGVVLLDPLTNLTVPANFYPQVICDQSPQRSAVRTQNTYSCMSIGQTFHDQSMTPSSTRDFKSFVNSASRPVLGWFLKMYTGNELMERKDADKYAKRWSFMPLLLNIESSCEPDNLLRRSVVLLENSITHDAPRLTECVDMYHIVRSYFHAYKLQEELRKREWKERWTVWKVSHEVEHQISSLSLIDPDLTDRVYSWFDDAFVSSLSFSVRSVESKNDFGVPTPNPGPIPEAEQSLTTILVNLPCGDSTTYAFTQLEIADRTTVQFLKSFSAIAMPFQAQPGTDFS</sequence>
<evidence type="ECO:0008006" key="3">
    <source>
        <dbReference type="Google" id="ProtNLM"/>
    </source>
</evidence>
<gene>
    <name evidence="1" type="ORF">PROFUN_01069</name>
</gene>
<organism evidence="1 2">
    <name type="scientific">Planoprotostelium fungivorum</name>
    <dbReference type="NCBI Taxonomy" id="1890364"/>
    <lineage>
        <taxon>Eukaryota</taxon>
        <taxon>Amoebozoa</taxon>
        <taxon>Evosea</taxon>
        <taxon>Variosea</taxon>
        <taxon>Cavosteliida</taxon>
        <taxon>Cavosteliaceae</taxon>
        <taxon>Planoprotostelium</taxon>
    </lineage>
</organism>
<dbReference type="AlphaFoldDB" id="A0A2P6NCB0"/>
<reference evidence="1 2" key="1">
    <citation type="journal article" date="2018" name="Genome Biol. Evol.">
        <title>Multiple Roots of Fruiting Body Formation in Amoebozoa.</title>
        <authorList>
            <person name="Hillmann F."/>
            <person name="Forbes G."/>
            <person name="Novohradska S."/>
            <person name="Ferling I."/>
            <person name="Riege K."/>
            <person name="Groth M."/>
            <person name="Westermann M."/>
            <person name="Marz M."/>
            <person name="Spaller T."/>
            <person name="Winckler T."/>
            <person name="Schaap P."/>
            <person name="Glockner G."/>
        </authorList>
    </citation>
    <scope>NUCLEOTIDE SEQUENCE [LARGE SCALE GENOMIC DNA]</scope>
    <source>
        <strain evidence="1 2">Jena</strain>
    </source>
</reference>